<protein>
    <submittedName>
        <fullName evidence="2">Uncharacterized protein</fullName>
    </submittedName>
</protein>
<dbReference type="Proteomes" id="UP000829647">
    <property type="component" value="Chromosome"/>
</dbReference>
<dbReference type="EMBL" id="CP095848">
    <property type="protein sequence ID" value="UPL51209.1"/>
    <property type="molecule type" value="Genomic_DNA"/>
</dbReference>
<evidence type="ECO:0000313" key="2">
    <source>
        <dbReference type="EMBL" id="UPL51209.1"/>
    </source>
</evidence>
<organism evidence="2 3">
    <name type="scientific">Hymenobacter sublimis</name>
    <dbReference type="NCBI Taxonomy" id="2933777"/>
    <lineage>
        <taxon>Bacteria</taxon>
        <taxon>Pseudomonadati</taxon>
        <taxon>Bacteroidota</taxon>
        <taxon>Cytophagia</taxon>
        <taxon>Cytophagales</taxon>
        <taxon>Hymenobacteraceae</taxon>
        <taxon>Hymenobacter</taxon>
    </lineage>
</organism>
<gene>
    <name evidence="2" type="ORF">MWH26_09840</name>
</gene>
<evidence type="ECO:0000313" key="3">
    <source>
        <dbReference type="Proteomes" id="UP000829647"/>
    </source>
</evidence>
<reference evidence="2 3" key="1">
    <citation type="submission" date="2022-04" db="EMBL/GenBank/DDBJ databases">
        <title>Hymenobacter sp. isolated from the air.</title>
        <authorList>
            <person name="Won M."/>
            <person name="Lee C.-M."/>
            <person name="Woen H.-Y."/>
            <person name="Kwon S.-W."/>
        </authorList>
    </citation>
    <scope>NUCLEOTIDE SEQUENCE [LARGE SCALE GENOMIC DNA]</scope>
    <source>
        <strain evidence="3">5516 S-25</strain>
    </source>
</reference>
<sequence length="45" mass="4439">MGAGNCGTPEPLAQNCGVPPNPRPPGATRKPARFSGPGARVVVVG</sequence>
<accession>A0ABY4JIS0</accession>
<evidence type="ECO:0000256" key="1">
    <source>
        <dbReference type="SAM" id="MobiDB-lite"/>
    </source>
</evidence>
<name>A0ABY4JIS0_9BACT</name>
<feature type="region of interest" description="Disordered" evidence="1">
    <location>
        <begin position="1"/>
        <end position="45"/>
    </location>
</feature>
<proteinExistence type="predicted"/>
<keyword evidence="3" id="KW-1185">Reference proteome</keyword>